<evidence type="ECO:0000256" key="2">
    <source>
        <dbReference type="ARBA" id="ARBA00005046"/>
    </source>
</evidence>
<dbReference type="RefSeq" id="WP_204605517.1">
    <property type="nucleotide sequence ID" value="NZ_JBHSED010000046.1"/>
</dbReference>
<evidence type="ECO:0000259" key="10">
    <source>
        <dbReference type="SMART" id="SM00852"/>
    </source>
</evidence>
<sequence length="421" mass="43936">MQSQASEDRFRRRALQPEEALKAILGHVKPLVSETVGLLESWGRRLAEPLAAPHPFPPFRRSGMDGYAVIAADLAEASSASPVTLEVLEELPGGVAPRRAIRSGQASRIMTGGMVPEGADAVVMLEMTATSGAGDRSFVTIGKSVAAGLNLADIGSEIAEGAALIQPGCAIGPGESALLAACGSACVAVAKRPRVAVLSTGSELLEVEEALAPAKIRNSNAPMLAALLREAGALPELLGKVPDDKGEAESLIRESMERCDLVVTTGGVSVGDYDIMADLVAESGQLLFNKVAMRPGSPTSAALIGGKPLIALSGNPSACFVGFHLFVRPALLAMQSARSCLPGSFQAFISVPYPKTNAYRRYLRGYTELRDGRVWVTPTGKDQSSLMTTIAGADCLIEIPAAKHGVEAGQLLTAWRLGRGE</sequence>
<evidence type="ECO:0000256" key="9">
    <source>
        <dbReference type="RuleBase" id="RU365090"/>
    </source>
</evidence>
<dbReference type="Gene3D" id="2.40.340.10">
    <property type="entry name" value="MoeA, C-terminal, domain IV"/>
    <property type="match status" value="1"/>
</dbReference>
<comment type="function">
    <text evidence="1 9">Catalyzes the insertion of molybdate into adenylated molybdopterin with the concomitant release of AMP.</text>
</comment>
<dbReference type="Gene3D" id="3.40.980.10">
    <property type="entry name" value="MoaB/Mog-like domain"/>
    <property type="match status" value="1"/>
</dbReference>
<dbReference type="InterPro" id="IPR005110">
    <property type="entry name" value="MoeA_linker/N"/>
</dbReference>
<dbReference type="InterPro" id="IPR001453">
    <property type="entry name" value="MoaB/Mog_dom"/>
</dbReference>
<evidence type="ECO:0000256" key="8">
    <source>
        <dbReference type="ARBA" id="ARBA00047317"/>
    </source>
</evidence>
<evidence type="ECO:0000256" key="3">
    <source>
        <dbReference type="ARBA" id="ARBA00010763"/>
    </source>
</evidence>
<reference evidence="12" key="1">
    <citation type="journal article" date="2019" name="Int. J. Syst. Evol. Microbiol.">
        <title>The Global Catalogue of Microorganisms (GCM) 10K type strain sequencing project: providing services to taxonomists for standard genome sequencing and annotation.</title>
        <authorList>
            <consortium name="The Broad Institute Genomics Platform"/>
            <consortium name="The Broad Institute Genome Sequencing Center for Infectious Disease"/>
            <person name="Wu L."/>
            <person name="Ma J."/>
        </authorList>
    </citation>
    <scope>NUCLEOTIDE SEQUENCE [LARGE SCALE GENOMIC DNA]</scope>
    <source>
        <strain evidence="12">CGMCC 4.1641</strain>
    </source>
</reference>
<dbReference type="EMBL" id="JBHSED010000046">
    <property type="protein sequence ID" value="MFC4306035.1"/>
    <property type="molecule type" value="Genomic_DNA"/>
</dbReference>
<comment type="catalytic activity">
    <reaction evidence="8">
        <text>adenylyl-molybdopterin + molybdate = Mo-molybdopterin + AMP + H(+)</text>
        <dbReference type="Rhea" id="RHEA:35047"/>
        <dbReference type="ChEBI" id="CHEBI:15378"/>
        <dbReference type="ChEBI" id="CHEBI:36264"/>
        <dbReference type="ChEBI" id="CHEBI:62727"/>
        <dbReference type="ChEBI" id="CHEBI:71302"/>
        <dbReference type="ChEBI" id="CHEBI:456215"/>
        <dbReference type="EC" id="2.10.1.1"/>
    </reaction>
</comment>
<dbReference type="SUPFAM" id="SSF53218">
    <property type="entry name" value="Molybdenum cofactor biosynthesis proteins"/>
    <property type="match status" value="1"/>
</dbReference>
<dbReference type="SUPFAM" id="SSF63882">
    <property type="entry name" value="MoeA N-terminal region -like"/>
    <property type="match status" value="1"/>
</dbReference>
<dbReference type="Pfam" id="PF00994">
    <property type="entry name" value="MoCF_biosynth"/>
    <property type="match status" value="1"/>
</dbReference>
<comment type="caution">
    <text evidence="11">The sequence shown here is derived from an EMBL/GenBank/DDBJ whole genome shotgun (WGS) entry which is preliminary data.</text>
</comment>
<evidence type="ECO:0000256" key="4">
    <source>
        <dbReference type="ARBA" id="ARBA00013269"/>
    </source>
</evidence>
<feature type="domain" description="MoaB/Mog" evidence="10">
    <location>
        <begin position="196"/>
        <end position="333"/>
    </location>
</feature>
<dbReference type="PANTHER" id="PTHR10192:SF5">
    <property type="entry name" value="GEPHYRIN"/>
    <property type="match status" value="1"/>
</dbReference>
<dbReference type="Pfam" id="PF03454">
    <property type="entry name" value="MoeA_C"/>
    <property type="match status" value="1"/>
</dbReference>
<dbReference type="Pfam" id="PF03453">
    <property type="entry name" value="MoeA_N"/>
    <property type="match status" value="1"/>
</dbReference>
<keyword evidence="6 9" id="KW-0500">Molybdenum</keyword>
<dbReference type="EC" id="2.10.1.1" evidence="4 9"/>
<evidence type="ECO:0000256" key="6">
    <source>
        <dbReference type="ARBA" id="ARBA00022505"/>
    </source>
</evidence>
<dbReference type="NCBIfam" id="TIGR00177">
    <property type="entry name" value="molyb_syn"/>
    <property type="match status" value="1"/>
</dbReference>
<keyword evidence="7 9" id="KW-0501">Molybdenum cofactor biosynthesis</keyword>
<dbReference type="CDD" id="cd00887">
    <property type="entry name" value="MoeA"/>
    <property type="match status" value="1"/>
</dbReference>
<dbReference type="InterPro" id="IPR005111">
    <property type="entry name" value="MoeA_C_domain_IV"/>
</dbReference>
<gene>
    <name evidence="11" type="primary">glp</name>
    <name evidence="11" type="ORF">ACFO1S_21620</name>
</gene>
<evidence type="ECO:0000313" key="12">
    <source>
        <dbReference type="Proteomes" id="UP001595755"/>
    </source>
</evidence>
<keyword evidence="9" id="KW-0808">Transferase</keyword>
<protein>
    <recommendedName>
        <fullName evidence="5 9">Molybdopterin molybdenumtransferase</fullName>
        <ecNumber evidence="4 9">2.10.1.1</ecNumber>
    </recommendedName>
</protein>
<dbReference type="Proteomes" id="UP001595755">
    <property type="component" value="Unassembled WGS sequence"/>
</dbReference>
<evidence type="ECO:0000256" key="5">
    <source>
        <dbReference type="ARBA" id="ARBA00021108"/>
    </source>
</evidence>
<keyword evidence="9" id="KW-0479">Metal-binding</keyword>
<keyword evidence="9" id="KW-0460">Magnesium</keyword>
<comment type="cofactor">
    <cofactor evidence="9">
        <name>Mg(2+)</name>
        <dbReference type="ChEBI" id="CHEBI:18420"/>
    </cofactor>
</comment>
<dbReference type="Gene3D" id="3.90.105.10">
    <property type="entry name" value="Molybdopterin biosynthesis moea protein, domain 2"/>
    <property type="match status" value="1"/>
</dbReference>
<evidence type="ECO:0000256" key="7">
    <source>
        <dbReference type="ARBA" id="ARBA00023150"/>
    </source>
</evidence>
<dbReference type="SUPFAM" id="SSF63867">
    <property type="entry name" value="MoeA C-terminal domain-like"/>
    <property type="match status" value="1"/>
</dbReference>
<dbReference type="InterPro" id="IPR036135">
    <property type="entry name" value="MoeA_linker/N_sf"/>
</dbReference>
<name>A0ABV8SFM3_9BACL</name>
<dbReference type="InterPro" id="IPR036425">
    <property type="entry name" value="MoaB/Mog-like_dom_sf"/>
</dbReference>
<dbReference type="NCBIfam" id="NF045515">
    <property type="entry name" value="Glp_gephyrin"/>
    <property type="match status" value="1"/>
</dbReference>
<evidence type="ECO:0000313" key="11">
    <source>
        <dbReference type="EMBL" id="MFC4306035.1"/>
    </source>
</evidence>
<comment type="pathway">
    <text evidence="2 9">Cofactor biosynthesis; molybdopterin biosynthesis.</text>
</comment>
<dbReference type="SMART" id="SM00852">
    <property type="entry name" value="MoCF_biosynth"/>
    <property type="match status" value="1"/>
</dbReference>
<keyword evidence="12" id="KW-1185">Reference proteome</keyword>
<organism evidence="11 12">
    <name type="scientific">Cohnella boryungensis</name>
    <dbReference type="NCBI Taxonomy" id="768479"/>
    <lineage>
        <taxon>Bacteria</taxon>
        <taxon>Bacillati</taxon>
        <taxon>Bacillota</taxon>
        <taxon>Bacilli</taxon>
        <taxon>Bacillales</taxon>
        <taxon>Paenibacillaceae</taxon>
        <taxon>Cohnella</taxon>
    </lineage>
</organism>
<dbReference type="Gene3D" id="2.170.190.11">
    <property type="entry name" value="Molybdopterin biosynthesis moea protein, domain 3"/>
    <property type="match status" value="1"/>
</dbReference>
<dbReference type="InterPro" id="IPR036688">
    <property type="entry name" value="MoeA_C_domain_IV_sf"/>
</dbReference>
<evidence type="ECO:0000256" key="1">
    <source>
        <dbReference type="ARBA" id="ARBA00002901"/>
    </source>
</evidence>
<dbReference type="InterPro" id="IPR038987">
    <property type="entry name" value="MoeA-like"/>
</dbReference>
<dbReference type="PANTHER" id="PTHR10192">
    <property type="entry name" value="MOLYBDOPTERIN BIOSYNTHESIS PROTEIN"/>
    <property type="match status" value="1"/>
</dbReference>
<proteinExistence type="inferred from homology"/>
<accession>A0ABV8SFM3</accession>
<comment type="similarity">
    <text evidence="3 9">Belongs to the MoeA family.</text>
</comment>